<keyword evidence="3" id="KW-1185">Reference proteome</keyword>
<gene>
    <name evidence="2" type="ordered locus">Rta_25450</name>
</gene>
<reference evidence="2 3" key="2">
    <citation type="journal article" date="2011" name="PLoS ONE">
        <title>The Cyst-Dividing Bacterium Ramlibacter tataouinensis TTB310 Genome Reveals a Well-Stocked Toolbox for Adaptation to a Desert Environment.</title>
        <authorList>
            <person name="De Luca G."/>
            <person name="Barakat M."/>
            <person name="Ortet P."/>
            <person name="Fochesato S."/>
            <person name="Jourlin-Castelli C."/>
            <person name="Ansaldi M."/>
            <person name="Py B."/>
            <person name="Fichant G."/>
            <person name="Coutinho P.M."/>
            <person name="Voulhoux R."/>
            <person name="Bastien O."/>
            <person name="Marechal E."/>
            <person name="Henrissat B."/>
            <person name="Quentin Y."/>
            <person name="Noirot P."/>
            <person name="Filloux A."/>
            <person name="Mejean V."/>
            <person name="Dubow M.S."/>
            <person name="Barras F."/>
            <person name="Barbe V."/>
            <person name="Weissenbach J."/>
            <person name="Mihalcescu I."/>
            <person name="Vermeglio A."/>
            <person name="Achouak W."/>
            <person name="Heulin T."/>
        </authorList>
    </citation>
    <scope>NUCLEOTIDE SEQUENCE [LARGE SCALE GENOMIC DNA]</scope>
    <source>
        <strain evidence="3">ATCC BAA-407 / DSM 14655 / LMG 21543 / TTB310</strain>
    </source>
</reference>
<dbReference type="Proteomes" id="UP000008385">
    <property type="component" value="Chromosome"/>
</dbReference>
<dbReference type="STRING" id="365046.Rta_25450"/>
<sequence length="139" mass="14521">MGQAPECAAKLAPAMKPHPPALTHGAIAVAASKKTLKARRRLRVAESELRVANELLAEAAAHPGAAQVQEVLVHNRLAKTKVHEASEELGSACELLSLTVDGDRPLEGESARAPAGGGLSGHGAHSVLPHLRQHRSKPQ</sequence>
<evidence type="ECO:0000313" key="2">
    <source>
        <dbReference type="EMBL" id="AEG93641.1"/>
    </source>
</evidence>
<dbReference type="HOGENOM" id="CLU_1843494_0_0_4"/>
<name>F5Y2U5_RAMTT</name>
<dbReference type="AlphaFoldDB" id="F5Y2U5"/>
<protein>
    <submittedName>
        <fullName evidence="2">Uncharacterized protein</fullName>
    </submittedName>
</protein>
<feature type="region of interest" description="Disordered" evidence="1">
    <location>
        <begin position="104"/>
        <end position="139"/>
    </location>
</feature>
<evidence type="ECO:0000256" key="1">
    <source>
        <dbReference type="SAM" id="MobiDB-lite"/>
    </source>
</evidence>
<dbReference type="KEGG" id="rta:Rta_25450"/>
<evidence type="ECO:0000313" key="3">
    <source>
        <dbReference type="Proteomes" id="UP000008385"/>
    </source>
</evidence>
<reference evidence="3" key="1">
    <citation type="submission" date="2006-01" db="EMBL/GenBank/DDBJ databases">
        <title>Genome of the cyst-dividing bacterium Ramlibacter tataouinensis.</title>
        <authorList>
            <person name="Barakat M."/>
            <person name="Ortet P."/>
            <person name="De Luca G."/>
            <person name="Jourlin-Castelli C."/>
            <person name="Ansaldi M."/>
            <person name="Py B."/>
            <person name="Fichant G."/>
            <person name="Coutinho P."/>
            <person name="Voulhoux R."/>
            <person name="Bastien O."/>
            <person name="Roy S."/>
            <person name="Marechal E."/>
            <person name="Henrissat B."/>
            <person name="Quentin Y."/>
            <person name="Noirot P."/>
            <person name="Filloux A."/>
            <person name="Mejean V."/>
            <person name="DuBow M."/>
            <person name="Barras F."/>
            <person name="Heulin T."/>
        </authorList>
    </citation>
    <scope>NUCLEOTIDE SEQUENCE [LARGE SCALE GENOMIC DNA]</scope>
    <source>
        <strain evidence="3">ATCC BAA-407 / DSM 14655 / LMG 21543 / TTB310</strain>
    </source>
</reference>
<organism evidence="2 3">
    <name type="scientific">Ramlibacter tataouinensis (strain ATCC BAA-407 / DSM 14655 / LMG 21543 / TTB310)</name>
    <dbReference type="NCBI Taxonomy" id="365046"/>
    <lineage>
        <taxon>Bacteria</taxon>
        <taxon>Pseudomonadati</taxon>
        <taxon>Pseudomonadota</taxon>
        <taxon>Betaproteobacteria</taxon>
        <taxon>Burkholderiales</taxon>
        <taxon>Comamonadaceae</taxon>
        <taxon>Ramlibacter</taxon>
    </lineage>
</organism>
<accession>F5Y2U5</accession>
<proteinExistence type="predicted"/>
<dbReference type="EMBL" id="CP000245">
    <property type="protein sequence ID" value="AEG93641.1"/>
    <property type="molecule type" value="Genomic_DNA"/>
</dbReference>